<dbReference type="Gene3D" id="3.40.50.720">
    <property type="entry name" value="NAD(P)-binding Rossmann-like Domain"/>
    <property type="match status" value="1"/>
</dbReference>
<comment type="caution">
    <text evidence="2">The sequence shown here is derived from an EMBL/GenBank/DDBJ whole genome shotgun (WGS) entry which is preliminary data.</text>
</comment>
<dbReference type="OrthoDB" id="10263291at2759"/>
<reference evidence="2 3" key="1">
    <citation type="submission" date="2017-12" db="EMBL/GenBank/DDBJ databases">
        <title>Comparative genomics of Botrytis spp.</title>
        <authorList>
            <person name="Valero-Jimenez C.A."/>
            <person name="Tapia P."/>
            <person name="Veloso J."/>
            <person name="Silva-Moreno E."/>
            <person name="Staats M."/>
            <person name="Valdes J.H."/>
            <person name="Van Kan J.A.L."/>
        </authorList>
    </citation>
    <scope>NUCLEOTIDE SEQUENCE [LARGE SCALE GENOMIC DNA]</scope>
    <source>
        <strain evidence="2 3">MUCL435</strain>
    </source>
</reference>
<sequence length="78" mass="8549">MPQVPSPIPPITSETSTPAYPAEPPTRLPSKFIATVRCSESAKKHHHLSNENVLAVQRASIILLACKPYMVNEIMSKP</sequence>
<evidence type="ECO:0000313" key="2">
    <source>
        <dbReference type="EMBL" id="THV46344.1"/>
    </source>
</evidence>
<protein>
    <submittedName>
        <fullName evidence="2">Uncharacterized protein</fullName>
    </submittedName>
</protein>
<evidence type="ECO:0000313" key="3">
    <source>
        <dbReference type="Proteomes" id="UP000308671"/>
    </source>
</evidence>
<proteinExistence type="predicted"/>
<evidence type="ECO:0000256" key="1">
    <source>
        <dbReference type="SAM" id="MobiDB-lite"/>
    </source>
</evidence>
<feature type="compositionally biased region" description="Pro residues" evidence="1">
    <location>
        <begin position="1"/>
        <end position="10"/>
    </location>
</feature>
<name>A0A4S8QZT6_9HELO</name>
<dbReference type="AlphaFoldDB" id="A0A4S8QZT6"/>
<dbReference type="Proteomes" id="UP000308671">
    <property type="component" value="Unassembled WGS sequence"/>
</dbReference>
<accession>A0A4S8QZT6</accession>
<dbReference type="EMBL" id="PQXL01000394">
    <property type="protein sequence ID" value="THV46344.1"/>
    <property type="molecule type" value="Genomic_DNA"/>
</dbReference>
<organism evidence="2 3">
    <name type="scientific">Botrytis galanthina</name>
    <dbReference type="NCBI Taxonomy" id="278940"/>
    <lineage>
        <taxon>Eukaryota</taxon>
        <taxon>Fungi</taxon>
        <taxon>Dikarya</taxon>
        <taxon>Ascomycota</taxon>
        <taxon>Pezizomycotina</taxon>
        <taxon>Leotiomycetes</taxon>
        <taxon>Helotiales</taxon>
        <taxon>Sclerotiniaceae</taxon>
        <taxon>Botrytis</taxon>
    </lineage>
</organism>
<feature type="region of interest" description="Disordered" evidence="1">
    <location>
        <begin position="1"/>
        <end position="25"/>
    </location>
</feature>
<keyword evidence="3" id="KW-1185">Reference proteome</keyword>
<gene>
    <name evidence="2" type="ORF">BGAL_0394g00110</name>
</gene>